<reference evidence="6 7" key="1">
    <citation type="submission" date="2014-04" db="EMBL/GenBank/DDBJ databases">
        <title>Genome evolution of avian class.</title>
        <authorList>
            <person name="Zhang G."/>
            <person name="Li C."/>
        </authorList>
    </citation>
    <scope>NUCLEOTIDE SEQUENCE [LARGE SCALE GENOMIC DNA]</scope>
    <source>
        <strain evidence="6">BGI_N310</strain>
    </source>
</reference>
<keyword evidence="4 5" id="KW-0472">Membrane</keyword>
<gene>
    <name evidence="6" type="ORF">N310_10970</name>
</gene>
<dbReference type="Proteomes" id="UP000053537">
    <property type="component" value="Unassembled WGS sequence"/>
</dbReference>
<sequence>TIQIMTGFLHIGFGIVLTTLTKVYTSVFVIGEIPFLGGVSFIISGCLSIGAEKSPTECA</sequence>
<proteinExistence type="predicted"/>
<feature type="transmembrane region" description="Helical" evidence="5">
    <location>
        <begin position="33"/>
        <end position="51"/>
    </location>
</feature>
<comment type="subcellular location">
    <subcellularLocation>
        <location evidence="1">Membrane</location>
        <topology evidence="1">Multi-pass membrane protein</topology>
    </subcellularLocation>
</comment>
<evidence type="ECO:0000256" key="3">
    <source>
        <dbReference type="ARBA" id="ARBA00022989"/>
    </source>
</evidence>
<feature type="non-terminal residue" evidence="6">
    <location>
        <position position="1"/>
    </location>
</feature>
<accession>A0A091N9R7</accession>
<keyword evidence="7" id="KW-1185">Reference proteome</keyword>
<keyword evidence="2 5" id="KW-0812">Transmembrane</keyword>
<feature type="non-terminal residue" evidence="6">
    <location>
        <position position="59"/>
    </location>
</feature>
<protein>
    <submittedName>
        <fullName evidence="6">Membrane-spanning 4-domains subfamily A member 15</fullName>
    </submittedName>
</protein>
<dbReference type="GO" id="GO:0016020">
    <property type="term" value="C:membrane"/>
    <property type="evidence" value="ECO:0007669"/>
    <property type="project" value="UniProtKB-SubCell"/>
</dbReference>
<name>A0A091N9R7_9PASS</name>
<dbReference type="EMBL" id="KK843874">
    <property type="protein sequence ID" value="KFP85802.1"/>
    <property type="molecule type" value="Genomic_DNA"/>
</dbReference>
<dbReference type="InterPro" id="IPR007237">
    <property type="entry name" value="CD20-like"/>
</dbReference>
<dbReference type="Pfam" id="PF04103">
    <property type="entry name" value="CD20"/>
    <property type="match status" value="1"/>
</dbReference>
<evidence type="ECO:0000313" key="6">
    <source>
        <dbReference type="EMBL" id="KFP85802.1"/>
    </source>
</evidence>
<evidence type="ECO:0000256" key="2">
    <source>
        <dbReference type="ARBA" id="ARBA00022692"/>
    </source>
</evidence>
<organism evidence="6 7">
    <name type="scientific">Acanthisitta chloris</name>
    <name type="common">rifleman</name>
    <dbReference type="NCBI Taxonomy" id="57068"/>
    <lineage>
        <taxon>Eukaryota</taxon>
        <taxon>Metazoa</taxon>
        <taxon>Chordata</taxon>
        <taxon>Craniata</taxon>
        <taxon>Vertebrata</taxon>
        <taxon>Euteleostomi</taxon>
        <taxon>Archelosauria</taxon>
        <taxon>Archosauria</taxon>
        <taxon>Dinosauria</taxon>
        <taxon>Saurischia</taxon>
        <taxon>Theropoda</taxon>
        <taxon>Coelurosauria</taxon>
        <taxon>Aves</taxon>
        <taxon>Neognathae</taxon>
        <taxon>Neoaves</taxon>
        <taxon>Telluraves</taxon>
        <taxon>Australaves</taxon>
        <taxon>Passeriformes</taxon>
        <taxon>Acanthisittidae</taxon>
        <taxon>Acanthisitta</taxon>
    </lineage>
</organism>
<keyword evidence="3 5" id="KW-1133">Transmembrane helix</keyword>
<evidence type="ECO:0000256" key="4">
    <source>
        <dbReference type="ARBA" id="ARBA00023136"/>
    </source>
</evidence>
<evidence type="ECO:0000313" key="7">
    <source>
        <dbReference type="Proteomes" id="UP000053537"/>
    </source>
</evidence>
<evidence type="ECO:0000256" key="5">
    <source>
        <dbReference type="SAM" id="Phobius"/>
    </source>
</evidence>
<evidence type="ECO:0000256" key="1">
    <source>
        <dbReference type="ARBA" id="ARBA00004141"/>
    </source>
</evidence>
<dbReference type="AlphaFoldDB" id="A0A091N9R7"/>
<feature type="transmembrane region" description="Helical" evidence="5">
    <location>
        <begin position="7"/>
        <end position="27"/>
    </location>
</feature>